<accession>A0A8T0HG12</accession>
<evidence type="ECO:0000313" key="1">
    <source>
        <dbReference type="EMBL" id="KAG0569418.1"/>
    </source>
</evidence>
<gene>
    <name evidence="1" type="ORF">KC19_6G089100</name>
</gene>
<sequence length="101" mass="10674">MEWSNPNMAFGRSSIWAGNVSADGDVVIPVCVAGGSADVVEAPPEPRWSPQGDLLFVSDRATDSGIFTPGVVKGKLQNPYIPWRPSLQYDCGASALLPTPS</sequence>
<organism evidence="1 2">
    <name type="scientific">Ceratodon purpureus</name>
    <name type="common">Fire moss</name>
    <name type="synonym">Dicranum purpureum</name>
    <dbReference type="NCBI Taxonomy" id="3225"/>
    <lineage>
        <taxon>Eukaryota</taxon>
        <taxon>Viridiplantae</taxon>
        <taxon>Streptophyta</taxon>
        <taxon>Embryophyta</taxon>
        <taxon>Bryophyta</taxon>
        <taxon>Bryophytina</taxon>
        <taxon>Bryopsida</taxon>
        <taxon>Dicranidae</taxon>
        <taxon>Pseudoditrichales</taxon>
        <taxon>Ditrichaceae</taxon>
        <taxon>Ceratodon</taxon>
    </lineage>
</organism>
<evidence type="ECO:0000313" key="2">
    <source>
        <dbReference type="Proteomes" id="UP000822688"/>
    </source>
</evidence>
<protein>
    <submittedName>
        <fullName evidence="1">Uncharacterized protein</fullName>
    </submittedName>
</protein>
<comment type="caution">
    <text evidence="1">The sequence shown here is derived from an EMBL/GenBank/DDBJ whole genome shotgun (WGS) entry which is preliminary data.</text>
</comment>
<dbReference type="AlphaFoldDB" id="A0A8T0HG12"/>
<reference evidence="1 2" key="1">
    <citation type="submission" date="2020-06" db="EMBL/GenBank/DDBJ databases">
        <title>WGS assembly of Ceratodon purpureus strain R40.</title>
        <authorList>
            <person name="Carey S.B."/>
            <person name="Jenkins J."/>
            <person name="Shu S."/>
            <person name="Lovell J.T."/>
            <person name="Sreedasyam A."/>
            <person name="Maumus F."/>
            <person name="Tiley G.P."/>
            <person name="Fernandez-Pozo N."/>
            <person name="Barry K."/>
            <person name="Chen C."/>
            <person name="Wang M."/>
            <person name="Lipzen A."/>
            <person name="Daum C."/>
            <person name="Saski C.A."/>
            <person name="Payton A.C."/>
            <person name="Mcbreen J.C."/>
            <person name="Conrad R.E."/>
            <person name="Kollar L.M."/>
            <person name="Olsson S."/>
            <person name="Huttunen S."/>
            <person name="Landis J.B."/>
            <person name="Wickett N.J."/>
            <person name="Johnson M.G."/>
            <person name="Rensing S.A."/>
            <person name="Grimwood J."/>
            <person name="Schmutz J."/>
            <person name="Mcdaniel S.F."/>
        </authorList>
    </citation>
    <scope>NUCLEOTIDE SEQUENCE [LARGE SCALE GENOMIC DNA]</scope>
    <source>
        <strain evidence="1 2">R40</strain>
    </source>
</reference>
<keyword evidence="2" id="KW-1185">Reference proteome</keyword>
<name>A0A8T0HG12_CERPU</name>
<dbReference type="EMBL" id="CM026427">
    <property type="protein sequence ID" value="KAG0569418.1"/>
    <property type="molecule type" value="Genomic_DNA"/>
</dbReference>
<dbReference type="Proteomes" id="UP000822688">
    <property type="component" value="Chromosome 6"/>
</dbReference>
<proteinExistence type="predicted"/>